<comment type="caution">
    <text evidence="1">The sequence shown here is derived from an EMBL/GenBank/DDBJ whole genome shotgun (WGS) entry which is preliminary data.</text>
</comment>
<protein>
    <submittedName>
        <fullName evidence="1">15900_t:CDS:1</fullName>
    </submittedName>
</protein>
<gene>
    <name evidence="1" type="ORF">FWILDA_LOCUS18846</name>
</gene>
<dbReference type="AlphaFoldDB" id="A0A9W4X6R2"/>
<dbReference type="OrthoDB" id="3068380at2759"/>
<evidence type="ECO:0000313" key="1">
    <source>
        <dbReference type="EMBL" id="CAI2198985.1"/>
    </source>
</evidence>
<organism evidence="1 2">
    <name type="scientific">Funneliformis geosporum</name>
    <dbReference type="NCBI Taxonomy" id="1117311"/>
    <lineage>
        <taxon>Eukaryota</taxon>
        <taxon>Fungi</taxon>
        <taxon>Fungi incertae sedis</taxon>
        <taxon>Mucoromycota</taxon>
        <taxon>Glomeromycotina</taxon>
        <taxon>Glomeromycetes</taxon>
        <taxon>Glomerales</taxon>
        <taxon>Glomeraceae</taxon>
        <taxon>Funneliformis</taxon>
    </lineage>
</organism>
<dbReference type="Proteomes" id="UP001153678">
    <property type="component" value="Unassembled WGS sequence"/>
</dbReference>
<feature type="non-terminal residue" evidence="1">
    <location>
        <position position="198"/>
    </location>
</feature>
<keyword evidence="2" id="KW-1185">Reference proteome</keyword>
<evidence type="ECO:0000313" key="2">
    <source>
        <dbReference type="Proteomes" id="UP001153678"/>
    </source>
</evidence>
<accession>A0A9W4X6R2</accession>
<name>A0A9W4X6R2_9GLOM</name>
<feature type="non-terminal residue" evidence="1">
    <location>
        <position position="1"/>
    </location>
</feature>
<proteinExistence type="predicted"/>
<dbReference type="EMBL" id="CAMKVN010020006">
    <property type="protein sequence ID" value="CAI2198985.1"/>
    <property type="molecule type" value="Genomic_DNA"/>
</dbReference>
<reference evidence="1" key="1">
    <citation type="submission" date="2022-08" db="EMBL/GenBank/DDBJ databases">
        <authorList>
            <person name="Kallberg Y."/>
            <person name="Tangrot J."/>
            <person name="Rosling A."/>
        </authorList>
    </citation>
    <scope>NUCLEOTIDE SEQUENCE</scope>
    <source>
        <strain evidence="1">Wild A</strain>
    </source>
</reference>
<sequence>VKTERSRYAKELQKYWQGVIKEREKENLVPAVASPNLELINFCCDVLRELENNSCAHIFYKYVEKEVFRRAKDDADTESSVIKTFLRTRSRMSLSSTNDPVLQAIFESLLPSRYRILELFVGNGRRSQLKRRKTLIIHIGEVKNPNYVTKPLKPSRHLHQYRLQIKLCLNLLKSSLKGQNISIPSLNNNNSTSSQHIP</sequence>